<evidence type="ECO:0000256" key="1">
    <source>
        <dbReference type="SAM" id="SignalP"/>
    </source>
</evidence>
<feature type="signal peptide" evidence="1">
    <location>
        <begin position="1"/>
        <end position="22"/>
    </location>
</feature>
<dbReference type="Gene3D" id="3.30.310.70">
    <property type="entry name" value="TT1751-like domain"/>
    <property type="match status" value="1"/>
</dbReference>
<dbReference type="InterPro" id="IPR005180">
    <property type="entry name" value="DUF302"/>
</dbReference>
<keyword evidence="1" id="KW-0732">Signal</keyword>
<evidence type="ECO:0000313" key="3">
    <source>
        <dbReference type="EMBL" id="MFD1344671.1"/>
    </source>
</evidence>
<sequence length="151" mass="15810">MSRIAPIAITLAATFAAGPALAETVHRMSPHAVSDTVDRLERAITEAGATVFARVNHAEGASSAGMELPPSELLIFGNPQLGTLPQQADIRAGLALPMKVLTYQAGDGSTHMIYETPETLFEGLDVPGDAEYLAKMSGALEKFTTAATAEE</sequence>
<dbReference type="SUPFAM" id="SSF103247">
    <property type="entry name" value="TT1751-like"/>
    <property type="match status" value="1"/>
</dbReference>
<dbReference type="EMBL" id="JBHTMU010000062">
    <property type="protein sequence ID" value="MFD1344671.1"/>
    <property type="molecule type" value="Genomic_DNA"/>
</dbReference>
<dbReference type="Pfam" id="PF03625">
    <property type="entry name" value="DUF302"/>
    <property type="match status" value="1"/>
</dbReference>
<evidence type="ECO:0000313" key="4">
    <source>
        <dbReference type="Proteomes" id="UP001597135"/>
    </source>
</evidence>
<accession>A0ABW3ZNF0</accession>
<dbReference type="Proteomes" id="UP001597135">
    <property type="component" value="Unassembled WGS sequence"/>
</dbReference>
<feature type="domain" description="DUF302" evidence="2">
    <location>
        <begin position="55"/>
        <end position="117"/>
    </location>
</feature>
<dbReference type="InterPro" id="IPR035923">
    <property type="entry name" value="TT1751-like_sf"/>
</dbReference>
<gene>
    <name evidence="3" type="ORF">ACFQ4E_19735</name>
</gene>
<proteinExistence type="predicted"/>
<reference evidence="4" key="1">
    <citation type="journal article" date="2019" name="Int. J. Syst. Evol. Microbiol.">
        <title>The Global Catalogue of Microorganisms (GCM) 10K type strain sequencing project: providing services to taxonomists for standard genome sequencing and annotation.</title>
        <authorList>
            <consortium name="The Broad Institute Genomics Platform"/>
            <consortium name="The Broad Institute Genome Sequencing Center for Infectious Disease"/>
            <person name="Wu L."/>
            <person name="Ma J."/>
        </authorList>
    </citation>
    <scope>NUCLEOTIDE SEQUENCE [LARGE SCALE GENOMIC DNA]</scope>
    <source>
        <strain evidence="4">CCUG 62953</strain>
    </source>
</reference>
<comment type="caution">
    <text evidence="3">The sequence shown here is derived from an EMBL/GenBank/DDBJ whole genome shotgun (WGS) entry which is preliminary data.</text>
</comment>
<dbReference type="PANTHER" id="PTHR38342">
    <property type="entry name" value="SLR5037 PROTEIN"/>
    <property type="match status" value="1"/>
</dbReference>
<protein>
    <submittedName>
        <fullName evidence="3">DUF302 domain-containing protein</fullName>
    </submittedName>
</protein>
<dbReference type="CDD" id="cd14797">
    <property type="entry name" value="DUF302"/>
    <property type="match status" value="1"/>
</dbReference>
<name>A0ABW3ZNF0_9RHOB</name>
<organism evidence="3 4">
    <name type="scientific">Litorisediminicola beolgyonensis</name>
    <dbReference type="NCBI Taxonomy" id="1173614"/>
    <lineage>
        <taxon>Bacteria</taxon>
        <taxon>Pseudomonadati</taxon>
        <taxon>Pseudomonadota</taxon>
        <taxon>Alphaproteobacteria</taxon>
        <taxon>Rhodobacterales</taxon>
        <taxon>Paracoccaceae</taxon>
        <taxon>Litorisediminicola</taxon>
    </lineage>
</organism>
<dbReference type="RefSeq" id="WP_386806248.1">
    <property type="nucleotide sequence ID" value="NZ_JBHTMU010000062.1"/>
</dbReference>
<evidence type="ECO:0000259" key="2">
    <source>
        <dbReference type="Pfam" id="PF03625"/>
    </source>
</evidence>
<feature type="chain" id="PRO_5047462547" evidence="1">
    <location>
        <begin position="23"/>
        <end position="151"/>
    </location>
</feature>
<dbReference type="PANTHER" id="PTHR38342:SF2">
    <property type="entry name" value="INNER MEMBRANE OR EXPORTED"/>
    <property type="match status" value="1"/>
</dbReference>
<keyword evidence="4" id="KW-1185">Reference proteome</keyword>